<dbReference type="InterPro" id="IPR036721">
    <property type="entry name" value="RCK_C_sf"/>
</dbReference>
<dbReference type="GO" id="GO:0034220">
    <property type="term" value="P:monoatomic ion transmembrane transport"/>
    <property type="evidence" value="ECO:0007669"/>
    <property type="project" value="UniProtKB-KW"/>
</dbReference>
<dbReference type="STRING" id="39841.SAMN05660836_02131"/>
<dbReference type="InterPro" id="IPR013099">
    <property type="entry name" value="K_chnl_dom"/>
</dbReference>
<keyword evidence="2" id="KW-0472">Membrane</keyword>
<feature type="transmembrane region" description="Helical" evidence="2">
    <location>
        <begin position="20"/>
        <end position="40"/>
    </location>
</feature>
<sequence>MNAVLYLIRRFWDYVRRERLHRVFLVAFLMIVISGLLFAVVERRSSLLDAIWWAVVTVTTVGYGDITPVTRAGRIIAIVIMFFGIGLVGILTATLAGFFIEDREQKKRGVQVVNTAGHFIICGWSYRGYAVYSELRSDVKTRNIPIVLIAELTESPVIDDPDFLFVHGDVNEDTLARARAGDAEAVIVLSEDRLEPYTRDAKAILTVLTIKTLYPKVYVCVEIVDGKNAEHCKRAGADEIVVSGELGTNLLVQAALDHGVTELVSELVSNRYGNELYMIPVRADMAGKTFFEVMVSLKKENNVLCVGVKMEDGRFVSNPSNEYVLKTGDRLAVIAGQRPVL</sequence>
<dbReference type="RefSeq" id="WP_093395688.1">
    <property type="nucleotide sequence ID" value="NZ_FOUU01000008.1"/>
</dbReference>
<evidence type="ECO:0000256" key="2">
    <source>
        <dbReference type="SAM" id="Phobius"/>
    </source>
</evidence>
<feature type="domain" description="RCK N-terminal" evidence="3">
    <location>
        <begin position="116"/>
        <end position="242"/>
    </location>
</feature>
<evidence type="ECO:0000259" key="3">
    <source>
        <dbReference type="PROSITE" id="PS51201"/>
    </source>
</evidence>
<dbReference type="InterPro" id="IPR003148">
    <property type="entry name" value="RCK_N"/>
</dbReference>
<accession>A0A1I4V688</accession>
<dbReference type="GO" id="GO:0005886">
    <property type="term" value="C:plasma membrane"/>
    <property type="evidence" value="ECO:0007669"/>
    <property type="project" value="UniProtKB-SubCell"/>
</dbReference>
<dbReference type="PROSITE" id="PS51201">
    <property type="entry name" value="RCK_N"/>
    <property type="match status" value="1"/>
</dbReference>
<keyword evidence="4" id="KW-0407">Ion channel</keyword>
<dbReference type="PRINTS" id="PR00169">
    <property type="entry name" value="KCHANNEL"/>
</dbReference>
<name>A0A1I4V688_9BACT</name>
<dbReference type="InterPro" id="IPR010420">
    <property type="entry name" value="CASTOR/POLLUX/SYM8_dom"/>
</dbReference>
<feature type="transmembrane region" description="Helical" evidence="2">
    <location>
        <begin position="75"/>
        <end position="100"/>
    </location>
</feature>
<dbReference type="Gene3D" id="3.30.70.1450">
    <property type="entry name" value="Regulator of K+ conductance, C-terminal domain"/>
    <property type="match status" value="1"/>
</dbReference>
<dbReference type="EMBL" id="FOUU01000008">
    <property type="protein sequence ID" value="SFM96727.1"/>
    <property type="molecule type" value="Genomic_DNA"/>
</dbReference>
<reference evidence="4 5" key="1">
    <citation type="submission" date="2016-10" db="EMBL/GenBank/DDBJ databases">
        <authorList>
            <person name="de Groot N.N."/>
        </authorList>
    </citation>
    <scope>NUCLEOTIDE SEQUENCE [LARGE SCALE GENOMIC DNA]</scope>
    <source>
        <strain evidence="4 5">DSM 9990</strain>
    </source>
</reference>
<dbReference type="PANTHER" id="PTHR43833">
    <property type="entry name" value="POTASSIUM CHANNEL PROTEIN 2-RELATED-RELATED"/>
    <property type="match status" value="1"/>
</dbReference>
<feature type="transmembrane region" description="Helical" evidence="2">
    <location>
        <begin position="47"/>
        <end position="63"/>
    </location>
</feature>
<dbReference type="GO" id="GO:0006813">
    <property type="term" value="P:potassium ion transport"/>
    <property type="evidence" value="ECO:0007669"/>
    <property type="project" value="InterPro"/>
</dbReference>
<dbReference type="OrthoDB" id="9799090at2"/>
<comment type="subcellular location">
    <subcellularLocation>
        <location evidence="1">Cell membrane</location>
        <topology evidence="1">Multi-pass membrane protein</topology>
    </subcellularLocation>
</comment>
<protein>
    <submittedName>
        <fullName evidence="4">Voltage-gated potassium channel</fullName>
    </submittedName>
</protein>
<dbReference type="Gene3D" id="1.10.287.70">
    <property type="match status" value="1"/>
</dbReference>
<dbReference type="Pfam" id="PF07885">
    <property type="entry name" value="Ion_trans_2"/>
    <property type="match status" value="1"/>
</dbReference>
<dbReference type="PANTHER" id="PTHR43833:SF9">
    <property type="entry name" value="POTASSIUM CHANNEL PROTEIN YUGO-RELATED"/>
    <property type="match status" value="1"/>
</dbReference>
<keyword evidence="4" id="KW-0813">Transport</keyword>
<organism evidence="4 5">
    <name type="scientific">Thermodesulforhabdus norvegica</name>
    <dbReference type="NCBI Taxonomy" id="39841"/>
    <lineage>
        <taxon>Bacteria</taxon>
        <taxon>Pseudomonadati</taxon>
        <taxon>Thermodesulfobacteriota</taxon>
        <taxon>Syntrophobacteria</taxon>
        <taxon>Syntrophobacterales</taxon>
        <taxon>Thermodesulforhabdaceae</taxon>
        <taxon>Thermodesulforhabdus</taxon>
    </lineage>
</organism>
<dbReference type="Pfam" id="PF06241">
    <property type="entry name" value="Castor_Poll_mid"/>
    <property type="match status" value="1"/>
</dbReference>
<evidence type="ECO:0000256" key="1">
    <source>
        <dbReference type="ARBA" id="ARBA00004651"/>
    </source>
</evidence>
<dbReference type="SUPFAM" id="SSF81324">
    <property type="entry name" value="Voltage-gated potassium channels"/>
    <property type="match status" value="1"/>
</dbReference>
<evidence type="ECO:0000313" key="4">
    <source>
        <dbReference type="EMBL" id="SFM96727.1"/>
    </source>
</evidence>
<evidence type="ECO:0000313" key="5">
    <source>
        <dbReference type="Proteomes" id="UP000199611"/>
    </source>
</evidence>
<dbReference type="AlphaFoldDB" id="A0A1I4V688"/>
<keyword evidence="4" id="KW-0406">Ion transport</keyword>
<dbReference type="Proteomes" id="UP000199611">
    <property type="component" value="Unassembled WGS sequence"/>
</dbReference>
<keyword evidence="2" id="KW-1133">Transmembrane helix</keyword>
<dbReference type="SUPFAM" id="SSF116726">
    <property type="entry name" value="TrkA C-terminal domain-like"/>
    <property type="match status" value="1"/>
</dbReference>
<dbReference type="Gene3D" id="3.40.50.720">
    <property type="entry name" value="NAD(P)-binding Rossmann-like Domain"/>
    <property type="match status" value="1"/>
</dbReference>
<dbReference type="InterPro" id="IPR050721">
    <property type="entry name" value="Trk_Ktr_HKT_K-transport"/>
</dbReference>
<keyword evidence="2" id="KW-0812">Transmembrane</keyword>
<dbReference type="Gene3D" id="1.20.5.110">
    <property type="match status" value="1"/>
</dbReference>
<dbReference type="InterPro" id="IPR036291">
    <property type="entry name" value="NAD(P)-bd_dom_sf"/>
</dbReference>
<dbReference type="Pfam" id="PF02254">
    <property type="entry name" value="TrkA_N"/>
    <property type="match status" value="1"/>
</dbReference>
<keyword evidence="5" id="KW-1185">Reference proteome</keyword>
<gene>
    <name evidence="4" type="ORF">SAMN05660836_02131</name>
</gene>
<proteinExistence type="predicted"/>
<dbReference type="SUPFAM" id="SSF51735">
    <property type="entry name" value="NAD(P)-binding Rossmann-fold domains"/>
    <property type="match status" value="1"/>
</dbReference>